<dbReference type="AlphaFoldDB" id="A0A9P0H6G8"/>
<reference evidence="1" key="1">
    <citation type="submission" date="2022-01" db="EMBL/GenBank/DDBJ databases">
        <authorList>
            <person name="King R."/>
        </authorList>
    </citation>
    <scope>NUCLEOTIDE SEQUENCE</scope>
</reference>
<organism evidence="1 2">
    <name type="scientific">Nezara viridula</name>
    <name type="common">Southern green stink bug</name>
    <name type="synonym">Cimex viridulus</name>
    <dbReference type="NCBI Taxonomy" id="85310"/>
    <lineage>
        <taxon>Eukaryota</taxon>
        <taxon>Metazoa</taxon>
        <taxon>Ecdysozoa</taxon>
        <taxon>Arthropoda</taxon>
        <taxon>Hexapoda</taxon>
        <taxon>Insecta</taxon>
        <taxon>Pterygota</taxon>
        <taxon>Neoptera</taxon>
        <taxon>Paraneoptera</taxon>
        <taxon>Hemiptera</taxon>
        <taxon>Heteroptera</taxon>
        <taxon>Panheteroptera</taxon>
        <taxon>Pentatomomorpha</taxon>
        <taxon>Pentatomoidea</taxon>
        <taxon>Pentatomidae</taxon>
        <taxon>Pentatominae</taxon>
        <taxon>Nezara</taxon>
    </lineage>
</organism>
<dbReference type="Proteomes" id="UP001152798">
    <property type="component" value="Chromosome 3"/>
</dbReference>
<dbReference type="EMBL" id="OV725079">
    <property type="protein sequence ID" value="CAH1396229.1"/>
    <property type="molecule type" value="Genomic_DNA"/>
</dbReference>
<name>A0A9P0H6G8_NEZVI</name>
<evidence type="ECO:0000313" key="2">
    <source>
        <dbReference type="Proteomes" id="UP001152798"/>
    </source>
</evidence>
<gene>
    <name evidence="1" type="ORF">NEZAVI_LOCUS6337</name>
</gene>
<dbReference type="OrthoDB" id="10493088at2759"/>
<accession>A0A9P0H6G8</accession>
<sequence>MLVAWRQFLYIIRASGRSAHRPPGARPLGRSHHPLLQPLGENKDVGALPTQISPRAQAILSYGRFDISQSRTVMFKTNGPSISEDGWRVQFGEALADWRTPGKGIINHGAGLMVIARNLKRPFNPLTITGIPTSR</sequence>
<proteinExistence type="predicted"/>
<evidence type="ECO:0000313" key="1">
    <source>
        <dbReference type="EMBL" id="CAH1396229.1"/>
    </source>
</evidence>
<protein>
    <submittedName>
        <fullName evidence="1">Uncharacterized protein</fullName>
    </submittedName>
</protein>
<keyword evidence="2" id="KW-1185">Reference proteome</keyword>